<comment type="catalytic activity">
    <reaction evidence="1 6">
        <text>Hydrolysis of terminal non-reducing beta-D-galactose residues in beta-D-galactosides.</text>
        <dbReference type="EC" id="3.2.1.23"/>
    </reaction>
</comment>
<dbReference type="InterPro" id="IPR013780">
    <property type="entry name" value="Glyco_hydro_b"/>
</dbReference>
<gene>
    <name evidence="10" type="ORF">ACFFR3_30820</name>
</gene>
<protein>
    <recommendedName>
        <fullName evidence="3 6">Beta-galactosidase</fullName>
        <shortName evidence="6">Beta-gal</shortName>
        <ecNumber evidence="3 6">3.2.1.23</ecNumber>
    </recommendedName>
</protein>
<dbReference type="InterPro" id="IPR013529">
    <property type="entry name" value="Glyco_hydro_42_N"/>
</dbReference>
<sequence length="664" mass="73191">MKLGMHTLTQKRGLLFGGDYNPEQWPEEVWAQDAALMREAGVNLVTVGVFSWARLEPEPGKHDFGWLDRLLDLMAGHDIAVDLATPTASPPPWLGHRWPETLPVDESGTTLWYGARNQFCPSSSVYWERSLDIVTALADRYAGHPALAMWHVGNEYGQFCHCDESAAAFRRWLRERHGDLETLNEAWGTTFWSQGYGDWEEILPPRTAPYIINPGQRLDWRRFCNDQLLAHFRAQRDVLRARTPEVPVTTNFMGFFKPVDAWAWAAEEDVVANDCYPEPGDPLTPARTALTHDLMRGLAEGRPWLLMEQATTAVNWRPHNLPKPPGQFRLESLQALARGADGLCYFQWRASRFGAERFHAAMVPHAGPETRLHAAVRAHGQELRGLSRVAGTEVPARVAMVFGWDSWWALEDRGRPSDRLNADEQLLNYYVPFFERGVAVDVVPPGADLDGYALVVVPNLFLVSDEQAAWLDAYARGGGVLVVGPFSGIVDPRSHVRTGRFPAPLREVLGVSGEEWLPVGGPVRCRWSGGEDGFAAGTWTELLAAEGAEVVAEFADGDLAGHPAITRHRHGDGLAWYVGTMPEQAALGALAERVLADAGVAGELPDLPPGVEAVRRGEVLFVLNHGTRDVRVELPGRADDLLTGAPAEGAITLAPREVAALITT</sequence>
<dbReference type="EC" id="3.2.1.23" evidence="3 6"/>
<evidence type="ECO:0000259" key="7">
    <source>
        <dbReference type="Pfam" id="PF02449"/>
    </source>
</evidence>
<evidence type="ECO:0000256" key="2">
    <source>
        <dbReference type="ARBA" id="ARBA00005940"/>
    </source>
</evidence>
<evidence type="ECO:0000256" key="1">
    <source>
        <dbReference type="ARBA" id="ARBA00001412"/>
    </source>
</evidence>
<dbReference type="Proteomes" id="UP001589568">
    <property type="component" value="Unassembled WGS sequence"/>
</dbReference>
<dbReference type="Gene3D" id="3.20.20.80">
    <property type="entry name" value="Glycosidases"/>
    <property type="match status" value="1"/>
</dbReference>
<keyword evidence="4 6" id="KW-0378">Hydrolase</keyword>
<keyword evidence="11" id="KW-1185">Reference proteome</keyword>
<dbReference type="PANTHER" id="PTHR36447:SF1">
    <property type="entry name" value="BETA-GALACTOSIDASE GANA"/>
    <property type="match status" value="1"/>
</dbReference>
<dbReference type="Gene3D" id="3.40.50.880">
    <property type="match status" value="1"/>
</dbReference>
<evidence type="ECO:0000256" key="3">
    <source>
        <dbReference type="ARBA" id="ARBA00012756"/>
    </source>
</evidence>
<keyword evidence="5 6" id="KW-0326">Glycosidase</keyword>
<dbReference type="Pfam" id="PF08532">
    <property type="entry name" value="Glyco_hydro_42M"/>
    <property type="match status" value="1"/>
</dbReference>
<name>A0ABV5NUL4_9ACTN</name>
<reference evidence="10 11" key="1">
    <citation type="submission" date="2024-09" db="EMBL/GenBank/DDBJ databases">
        <authorList>
            <person name="Sun Q."/>
            <person name="Mori K."/>
        </authorList>
    </citation>
    <scope>NUCLEOTIDE SEQUENCE [LARGE SCALE GENOMIC DNA]</scope>
    <source>
        <strain evidence="10 11">JCM 3324</strain>
    </source>
</reference>
<accession>A0ABV5NUL4</accession>
<dbReference type="GO" id="GO:0004565">
    <property type="term" value="F:beta-galactosidase activity"/>
    <property type="evidence" value="ECO:0007669"/>
    <property type="project" value="UniProtKB-EC"/>
</dbReference>
<dbReference type="SUPFAM" id="SSF52317">
    <property type="entry name" value="Class I glutamine amidotransferase-like"/>
    <property type="match status" value="1"/>
</dbReference>
<dbReference type="InterPro" id="IPR003476">
    <property type="entry name" value="Glyco_hydro_42"/>
</dbReference>
<evidence type="ECO:0000313" key="10">
    <source>
        <dbReference type="EMBL" id="MFB9473912.1"/>
    </source>
</evidence>
<dbReference type="InterPro" id="IPR017853">
    <property type="entry name" value="GH"/>
</dbReference>
<dbReference type="RefSeq" id="WP_364380931.1">
    <property type="nucleotide sequence ID" value="NZ_JBHMCF010000036.1"/>
</dbReference>
<proteinExistence type="inferred from homology"/>
<dbReference type="EMBL" id="JBHMCF010000036">
    <property type="protein sequence ID" value="MFB9473912.1"/>
    <property type="molecule type" value="Genomic_DNA"/>
</dbReference>
<feature type="domain" description="Beta-galactosidase C-terminal" evidence="9">
    <location>
        <begin position="610"/>
        <end position="659"/>
    </location>
</feature>
<dbReference type="Pfam" id="PF08533">
    <property type="entry name" value="Glyco_hydro_42C"/>
    <property type="match status" value="1"/>
</dbReference>
<dbReference type="Pfam" id="PF02449">
    <property type="entry name" value="Glyco_hydro_42"/>
    <property type="match status" value="1"/>
</dbReference>
<evidence type="ECO:0000256" key="6">
    <source>
        <dbReference type="PIRNR" id="PIRNR001084"/>
    </source>
</evidence>
<comment type="similarity">
    <text evidence="2 6">Belongs to the glycosyl hydrolase 42 family.</text>
</comment>
<dbReference type="InterPro" id="IPR029062">
    <property type="entry name" value="Class_I_gatase-like"/>
</dbReference>
<dbReference type="PANTHER" id="PTHR36447">
    <property type="entry name" value="BETA-GALACTOSIDASE GANA"/>
    <property type="match status" value="1"/>
</dbReference>
<evidence type="ECO:0000259" key="8">
    <source>
        <dbReference type="Pfam" id="PF08532"/>
    </source>
</evidence>
<dbReference type="CDD" id="cd03143">
    <property type="entry name" value="A4_beta-galactosidase_middle_domain"/>
    <property type="match status" value="1"/>
</dbReference>
<feature type="domain" description="Beta-galactosidase trimerisation" evidence="8">
    <location>
        <begin position="396"/>
        <end position="600"/>
    </location>
</feature>
<organism evidence="10 11">
    <name type="scientific">Nonomuraea salmonea</name>
    <dbReference type="NCBI Taxonomy" id="46181"/>
    <lineage>
        <taxon>Bacteria</taxon>
        <taxon>Bacillati</taxon>
        <taxon>Actinomycetota</taxon>
        <taxon>Actinomycetes</taxon>
        <taxon>Streptosporangiales</taxon>
        <taxon>Streptosporangiaceae</taxon>
        <taxon>Nonomuraea</taxon>
    </lineage>
</organism>
<evidence type="ECO:0000256" key="4">
    <source>
        <dbReference type="ARBA" id="ARBA00022801"/>
    </source>
</evidence>
<dbReference type="PIRSF" id="PIRSF001084">
    <property type="entry name" value="B-galactosidase"/>
    <property type="match status" value="1"/>
</dbReference>
<dbReference type="SUPFAM" id="SSF51445">
    <property type="entry name" value="(Trans)glycosidases"/>
    <property type="match status" value="1"/>
</dbReference>
<evidence type="ECO:0000313" key="11">
    <source>
        <dbReference type="Proteomes" id="UP001589568"/>
    </source>
</evidence>
<feature type="domain" description="Glycoside hydrolase family 42 N-terminal" evidence="7">
    <location>
        <begin position="19"/>
        <end position="384"/>
    </location>
</feature>
<dbReference type="Gene3D" id="2.60.40.1180">
    <property type="entry name" value="Golgi alpha-mannosidase II"/>
    <property type="match status" value="1"/>
</dbReference>
<comment type="caution">
    <text evidence="10">The sequence shown here is derived from an EMBL/GenBank/DDBJ whole genome shotgun (WGS) entry which is preliminary data.</text>
</comment>
<dbReference type="InterPro" id="IPR013738">
    <property type="entry name" value="Beta_galactosidase_Trimer"/>
</dbReference>
<evidence type="ECO:0000259" key="9">
    <source>
        <dbReference type="Pfam" id="PF08533"/>
    </source>
</evidence>
<evidence type="ECO:0000256" key="5">
    <source>
        <dbReference type="ARBA" id="ARBA00023295"/>
    </source>
</evidence>
<dbReference type="InterPro" id="IPR013739">
    <property type="entry name" value="Beta_galactosidase_C"/>
</dbReference>